<dbReference type="Proteomes" id="UP000265080">
    <property type="component" value="Unplaced"/>
</dbReference>
<protein>
    <recommendedName>
        <fullName evidence="1">Integrase catalytic domain-containing protein</fullName>
    </recommendedName>
</protein>
<reference evidence="2" key="2">
    <citation type="submission" date="2025-09" db="UniProtKB">
        <authorList>
            <consortium name="Ensembl"/>
        </authorList>
    </citation>
    <scope>IDENTIFICATION</scope>
</reference>
<dbReference type="InterPro" id="IPR009057">
    <property type="entry name" value="Homeodomain-like_sf"/>
</dbReference>
<evidence type="ECO:0000259" key="1">
    <source>
        <dbReference type="PROSITE" id="PS50994"/>
    </source>
</evidence>
<dbReference type="OMA" id="ESAMNQQ"/>
<dbReference type="Pfam" id="PF02954">
    <property type="entry name" value="HTH_8"/>
    <property type="match status" value="1"/>
</dbReference>
<dbReference type="GO" id="GO:0043565">
    <property type="term" value="F:sequence-specific DNA binding"/>
    <property type="evidence" value="ECO:0007669"/>
    <property type="project" value="InterPro"/>
</dbReference>
<dbReference type="SUPFAM" id="SSF46689">
    <property type="entry name" value="Homeodomain-like"/>
    <property type="match status" value="1"/>
</dbReference>
<dbReference type="PROSITE" id="PS50994">
    <property type="entry name" value="INTEGRASE"/>
    <property type="match status" value="1"/>
</dbReference>
<dbReference type="GO" id="GO:0015074">
    <property type="term" value="P:DNA integration"/>
    <property type="evidence" value="ECO:0007669"/>
    <property type="project" value="InterPro"/>
</dbReference>
<organism evidence="2 3">
    <name type="scientific">Amphiprion percula</name>
    <name type="common">Orange clownfish</name>
    <name type="synonym">Lutjanus percula</name>
    <dbReference type="NCBI Taxonomy" id="161767"/>
    <lineage>
        <taxon>Eukaryota</taxon>
        <taxon>Metazoa</taxon>
        <taxon>Chordata</taxon>
        <taxon>Craniata</taxon>
        <taxon>Vertebrata</taxon>
        <taxon>Euteleostomi</taxon>
        <taxon>Actinopterygii</taxon>
        <taxon>Neopterygii</taxon>
        <taxon>Teleostei</taxon>
        <taxon>Neoteleostei</taxon>
        <taxon>Acanthomorphata</taxon>
        <taxon>Ovalentaria</taxon>
        <taxon>Pomacentridae</taxon>
        <taxon>Amphiprion</taxon>
    </lineage>
</organism>
<reference evidence="2" key="1">
    <citation type="submission" date="2025-08" db="UniProtKB">
        <authorList>
            <consortium name="Ensembl"/>
        </authorList>
    </citation>
    <scope>IDENTIFICATION</scope>
</reference>
<dbReference type="STRING" id="161767.ENSAPEP00000031752"/>
<dbReference type="InterPro" id="IPR002197">
    <property type="entry name" value="HTH_Fis"/>
</dbReference>
<dbReference type="AlphaFoldDB" id="A0A3P8U8Y1"/>
<dbReference type="InterPro" id="IPR058913">
    <property type="entry name" value="Integrase_dom_put"/>
</dbReference>
<name>A0A3P8U8Y1_AMPPE</name>
<evidence type="ECO:0000313" key="2">
    <source>
        <dbReference type="Ensembl" id="ENSAPEP00000031752.1"/>
    </source>
</evidence>
<keyword evidence="3" id="KW-1185">Reference proteome</keyword>
<dbReference type="Pfam" id="PF24764">
    <property type="entry name" value="rva_4"/>
    <property type="match status" value="1"/>
</dbReference>
<feature type="domain" description="Integrase catalytic" evidence="1">
    <location>
        <begin position="207"/>
        <end position="388"/>
    </location>
</feature>
<dbReference type="SUPFAM" id="SSF53098">
    <property type="entry name" value="Ribonuclease H-like"/>
    <property type="match status" value="1"/>
</dbReference>
<dbReference type="PANTHER" id="PTHR46791">
    <property type="entry name" value="EXPRESSED PROTEIN"/>
    <property type="match status" value="1"/>
</dbReference>
<dbReference type="InterPro" id="IPR012337">
    <property type="entry name" value="RNaseH-like_sf"/>
</dbReference>
<dbReference type="InterPro" id="IPR001584">
    <property type="entry name" value="Integrase_cat-core"/>
</dbReference>
<dbReference type="GeneTree" id="ENSGT00940000164996"/>
<accession>A0A3P8U8Y1</accession>
<proteinExistence type="predicted"/>
<sequence>MLKHLLMERLLTKLESAMNQQPLNLDYLEFLTRHELILFESFSEQIGGITEITEALQNLHYLVQCDINASSMPIVEHETEVGPGSGHPKIIIEKEHLKNLLDTHLPVTCIAKFLGVSRRTVYRRMQEFDLSVRGTYSTMTDQELDIIISSIKSQMPNAGYRLVQGHLVSMGLRVQWWRMMASMHRVDAAGIFSRLTEIGCVVRRSYSVQGPLSLVHIDTNHKLIRYNIVVFGGVDGYSRKVLYLDAATNNRAKTAFSLFIRSAQLHGLPSRVRADQGVENLDIAHFMFATRGTGRSSFISGKSVHNQRIERLWRDVWVAVTSKYHDILHTLEEDGLLDISDATLLFGVHYVFVPRLRADLDTFIEGWNNHSLRTEGGLTPEQLWCMGHLQDLDEGERLEDLQDPGIDWESAVLQEDSNGTVVVPEVECPLDNEALEELQRTINPLEHSESHGRDLYIRFLQQVSNQ</sequence>
<dbReference type="Ensembl" id="ENSAPET00000032594.1">
    <property type="protein sequence ID" value="ENSAPEP00000031752.1"/>
    <property type="gene ID" value="ENSAPEG00000022544.1"/>
</dbReference>
<evidence type="ECO:0000313" key="3">
    <source>
        <dbReference type="Proteomes" id="UP000265080"/>
    </source>
</evidence>
<dbReference type="PANTHER" id="PTHR46791:SF11">
    <property type="entry name" value="INTEGRASE CATALYTIC DOMAIN-CONTAINING PROTEIN"/>
    <property type="match status" value="1"/>
</dbReference>